<sequence length="123" mass="13940">VRNKNLQLHWDPSELYRISIDKEASTHEDFFLPIRDVHMLTLCSNFCQEFSNGMKRARDTDDGGGHGDALRHKTSGGTANTVGIKRLLVLLKLLVVVMVSTADGYYYLKSMFEEKLHANINVD</sequence>
<keyword evidence="1" id="KW-0472">Membrane</keyword>
<comment type="caution">
    <text evidence="2">The sequence shown here is derived from an EMBL/GenBank/DDBJ whole genome shotgun (WGS) entry which is preliminary data.</text>
</comment>
<evidence type="ECO:0000256" key="1">
    <source>
        <dbReference type="SAM" id="Phobius"/>
    </source>
</evidence>
<reference evidence="2" key="1">
    <citation type="journal article" date="2019" name="Sci. Rep.">
        <title>Draft genome of Tanacetum cinerariifolium, the natural source of mosquito coil.</title>
        <authorList>
            <person name="Yamashiro T."/>
            <person name="Shiraishi A."/>
            <person name="Satake H."/>
            <person name="Nakayama K."/>
        </authorList>
    </citation>
    <scope>NUCLEOTIDE SEQUENCE</scope>
</reference>
<dbReference type="AlphaFoldDB" id="A0A699KQD6"/>
<organism evidence="2">
    <name type="scientific">Tanacetum cinerariifolium</name>
    <name type="common">Dalmatian daisy</name>
    <name type="synonym">Chrysanthemum cinerariifolium</name>
    <dbReference type="NCBI Taxonomy" id="118510"/>
    <lineage>
        <taxon>Eukaryota</taxon>
        <taxon>Viridiplantae</taxon>
        <taxon>Streptophyta</taxon>
        <taxon>Embryophyta</taxon>
        <taxon>Tracheophyta</taxon>
        <taxon>Spermatophyta</taxon>
        <taxon>Magnoliopsida</taxon>
        <taxon>eudicotyledons</taxon>
        <taxon>Gunneridae</taxon>
        <taxon>Pentapetalae</taxon>
        <taxon>asterids</taxon>
        <taxon>campanulids</taxon>
        <taxon>Asterales</taxon>
        <taxon>Asteraceae</taxon>
        <taxon>Asteroideae</taxon>
        <taxon>Anthemideae</taxon>
        <taxon>Anthemidinae</taxon>
        <taxon>Tanacetum</taxon>
    </lineage>
</organism>
<feature type="non-terminal residue" evidence="2">
    <location>
        <position position="1"/>
    </location>
</feature>
<dbReference type="EMBL" id="BKCJ010543987">
    <property type="protein sequence ID" value="GFB06261.1"/>
    <property type="molecule type" value="Genomic_DNA"/>
</dbReference>
<keyword evidence="1" id="KW-0812">Transmembrane</keyword>
<proteinExistence type="predicted"/>
<feature type="transmembrane region" description="Helical" evidence="1">
    <location>
        <begin position="87"/>
        <end position="108"/>
    </location>
</feature>
<keyword evidence="1" id="KW-1133">Transmembrane helix</keyword>
<name>A0A699KQD6_TANCI</name>
<protein>
    <submittedName>
        <fullName evidence="2">Protein NRT1/ PTR FAMILY 4.5-like</fullName>
    </submittedName>
</protein>
<evidence type="ECO:0000313" key="2">
    <source>
        <dbReference type="EMBL" id="GFB06261.1"/>
    </source>
</evidence>
<gene>
    <name evidence="2" type="ORF">Tci_678232</name>
</gene>
<accession>A0A699KQD6</accession>